<protein>
    <submittedName>
        <fullName evidence="3">Nicotinamidase-related amidase</fullName>
    </submittedName>
</protein>
<feature type="domain" description="Isochorismatase-like" evidence="2">
    <location>
        <begin position="20"/>
        <end position="204"/>
    </location>
</feature>
<dbReference type="GO" id="GO:0016787">
    <property type="term" value="F:hydrolase activity"/>
    <property type="evidence" value="ECO:0007669"/>
    <property type="project" value="UniProtKB-KW"/>
</dbReference>
<dbReference type="InterPro" id="IPR050272">
    <property type="entry name" value="Isochorismatase-like_hydrls"/>
</dbReference>
<organism evidence="3 4">
    <name type="scientific">Kineococcus aurantiacus</name>
    <dbReference type="NCBI Taxonomy" id="37633"/>
    <lineage>
        <taxon>Bacteria</taxon>
        <taxon>Bacillati</taxon>
        <taxon>Actinomycetota</taxon>
        <taxon>Actinomycetes</taxon>
        <taxon>Kineosporiales</taxon>
        <taxon>Kineosporiaceae</taxon>
        <taxon>Kineococcus</taxon>
    </lineage>
</organism>
<dbReference type="Gene3D" id="3.40.50.850">
    <property type="entry name" value="Isochorismatase-like"/>
    <property type="match status" value="1"/>
</dbReference>
<comment type="caution">
    <text evidence="3">The sequence shown here is derived from an EMBL/GenBank/DDBJ whole genome shotgun (WGS) entry which is preliminary data.</text>
</comment>
<reference evidence="3 4" key="1">
    <citation type="submission" date="2020-07" db="EMBL/GenBank/DDBJ databases">
        <title>Sequencing the genomes of 1000 actinobacteria strains.</title>
        <authorList>
            <person name="Klenk H.-P."/>
        </authorList>
    </citation>
    <scope>NUCLEOTIDE SEQUENCE [LARGE SCALE GENOMIC DNA]</scope>
    <source>
        <strain evidence="3 4">DSM 7487</strain>
    </source>
</reference>
<gene>
    <name evidence="3" type="ORF">BJ968_000448</name>
</gene>
<dbReference type="EMBL" id="JACCBB010000001">
    <property type="protein sequence ID" value="NYD20908.1"/>
    <property type="molecule type" value="Genomic_DNA"/>
</dbReference>
<dbReference type="SUPFAM" id="SSF52499">
    <property type="entry name" value="Isochorismatase-like hydrolases"/>
    <property type="match status" value="1"/>
</dbReference>
<dbReference type="CDD" id="cd00431">
    <property type="entry name" value="cysteine_hydrolases"/>
    <property type="match status" value="1"/>
</dbReference>
<dbReference type="InterPro" id="IPR036380">
    <property type="entry name" value="Isochorismatase-like_sf"/>
</dbReference>
<evidence type="ECO:0000313" key="3">
    <source>
        <dbReference type="EMBL" id="NYD20908.1"/>
    </source>
</evidence>
<dbReference type="Proteomes" id="UP000521922">
    <property type="component" value="Unassembled WGS sequence"/>
</dbReference>
<name>A0A7Y9DJI2_9ACTN</name>
<dbReference type="PANTHER" id="PTHR43540">
    <property type="entry name" value="PEROXYUREIDOACRYLATE/UREIDOACRYLATE AMIDOHYDROLASE-RELATED"/>
    <property type="match status" value="1"/>
</dbReference>
<dbReference type="Pfam" id="PF00857">
    <property type="entry name" value="Isochorismatase"/>
    <property type="match status" value="1"/>
</dbReference>
<accession>A0A7Y9DJI2</accession>
<evidence type="ECO:0000256" key="1">
    <source>
        <dbReference type="ARBA" id="ARBA00022801"/>
    </source>
</evidence>
<dbReference type="InterPro" id="IPR000868">
    <property type="entry name" value="Isochorismatase-like_dom"/>
</dbReference>
<keyword evidence="1" id="KW-0378">Hydrolase</keyword>
<keyword evidence="4" id="KW-1185">Reference proteome</keyword>
<evidence type="ECO:0000313" key="4">
    <source>
        <dbReference type="Proteomes" id="UP000521922"/>
    </source>
</evidence>
<dbReference type="AlphaFoldDB" id="A0A7Y9DJI2"/>
<proteinExistence type="predicted"/>
<dbReference type="RefSeq" id="WP_179748848.1">
    <property type="nucleotide sequence ID" value="NZ_BAAAGN010000002.1"/>
</dbReference>
<sequence>MDEPGGDDPRLEALWGTPGALLVVDVQRSFADPALLPHLGAQALRDVAAAVRRTGEAVAAGRAAGVPVAWCRLRVRPDDPWPASNWLRGLGPGDPWPTPWDPCVEGTAGVEWYGVEPAPGELVVDKRTYDGFAGTGLADGLRRFEWLAVAGLTTDCCVLETAGSAFTAGFRVVVLADACAAEDRAGHDAALRVLGTHSAVVSDTRWFAARAAAQTRGAGK</sequence>
<evidence type="ECO:0000259" key="2">
    <source>
        <dbReference type="Pfam" id="PF00857"/>
    </source>
</evidence>